<keyword evidence="1" id="KW-0472">Membrane</keyword>
<reference evidence="2 3" key="1">
    <citation type="journal article" date="2015" name="Nature">
        <title>rRNA introns, odd ribosomes, and small enigmatic genomes across a large radiation of phyla.</title>
        <authorList>
            <person name="Brown C.T."/>
            <person name="Hug L.A."/>
            <person name="Thomas B.C."/>
            <person name="Sharon I."/>
            <person name="Castelle C.J."/>
            <person name="Singh A."/>
            <person name="Wilkins M.J."/>
            <person name="Williams K.H."/>
            <person name="Banfield J.F."/>
        </authorList>
    </citation>
    <scope>NUCLEOTIDE SEQUENCE [LARGE SCALE GENOMIC DNA]</scope>
</reference>
<keyword evidence="1" id="KW-1133">Transmembrane helix</keyword>
<evidence type="ECO:0000313" key="3">
    <source>
        <dbReference type="Proteomes" id="UP000033865"/>
    </source>
</evidence>
<comment type="caution">
    <text evidence="2">The sequence shown here is derived from an EMBL/GenBank/DDBJ whole genome shotgun (WGS) entry which is preliminary data.</text>
</comment>
<accession>A0A0G1XWC2</accession>
<sequence>MSQTKLYLFGAIGGLVIAGIVILFLALTNKETIVVDEGMFGSWHVVEPTDGLFTAVMPRGPEETSTQIPVSDMDGSILQRSYVSSDENGSDYFISTLVYPVPFRASEAKTILGGALEGMVQAVDGNVLEKSRFETYNDLPSVDFAITNGEFNYQGKIMLGDRVLYQLFVAYESGKISDQAYVYFLSSFEPKTP</sequence>
<dbReference type="AlphaFoldDB" id="A0A0G1XWC2"/>
<proteinExistence type="predicted"/>
<organism evidence="2 3">
    <name type="scientific">Candidatus Uhrbacteria bacterium GW2011_GWC2_53_7</name>
    <dbReference type="NCBI Taxonomy" id="1618986"/>
    <lineage>
        <taxon>Bacteria</taxon>
        <taxon>Candidatus Uhriibacteriota</taxon>
    </lineage>
</organism>
<dbReference type="EMBL" id="LCRN01000046">
    <property type="protein sequence ID" value="KKW35200.1"/>
    <property type="molecule type" value="Genomic_DNA"/>
</dbReference>
<dbReference type="Proteomes" id="UP000033865">
    <property type="component" value="Unassembled WGS sequence"/>
</dbReference>
<feature type="transmembrane region" description="Helical" evidence="1">
    <location>
        <begin position="6"/>
        <end position="27"/>
    </location>
</feature>
<gene>
    <name evidence="2" type="ORF">UY82_C0046G0002</name>
</gene>
<evidence type="ECO:0000256" key="1">
    <source>
        <dbReference type="SAM" id="Phobius"/>
    </source>
</evidence>
<protein>
    <submittedName>
        <fullName evidence="2">Uncharacterized protein</fullName>
    </submittedName>
</protein>
<evidence type="ECO:0000313" key="2">
    <source>
        <dbReference type="EMBL" id="KKW35200.1"/>
    </source>
</evidence>
<name>A0A0G1XWC2_9BACT</name>
<keyword evidence="1" id="KW-0812">Transmembrane</keyword>